<dbReference type="EC" id="5.1.3.2" evidence="4"/>
<dbReference type="Proteomes" id="UP000019205">
    <property type="component" value="Chromosome"/>
</dbReference>
<dbReference type="STRING" id="314285.KT71_01335"/>
<comment type="caution">
    <text evidence="4">The sequence shown here is derived from an EMBL/GenBank/DDBJ whole genome shotgun (WGS) entry which is preliminary data.</text>
</comment>
<dbReference type="PROSITE" id="PS00061">
    <property type="entry name" value="ADH_SHORT"/>
    <property type="match status" value="1"/>
</dbReference>
<dbReference type="SUPFAM" id="SSF51735">
    <property type="entry name" value="NAD(P)-binding Rossmann-fold domains"/>
    <property type="match status" value="1"/>
</dbReference>
<dbReference type="InterPro" id="IPR036291">
    <property type="entry name" value="NAD(P)-bd_dom_sf"/>
</dbReference>
<proteinExistence type="inferred from homology"/>
<dbReference type="EMBL" id="AAOA02000002">
    <property type="protein sequence ID" value="EAQ98578.2"/>
    <property type="molecule type" value="Genomic_DNA"/>
</dbReference>
<dbReference type="eggNOG" id="COG0451">
    <property type="taxonomic scope" value="Bacteria"/>
</dbReference>
<evidence type="ECO:0000259" key="3">
    <source>
        <dbReference type="Pfam" id="PF01370"/>
    </source>
</evidence>
<name>A4A6D1_9GAMM</name>
<dbReference type="InterPro" id="IPR001509">
    <property type="entry name" value="Epimerase_deHydtase"/>
</dbReference>
<dbReference type="Pfam" id="PF01370">
    <property type="entry name" value="Epimerase"/>
    <property type="match status" value="1"/>
</dbReference>
<dbReference type="RefSeq" id="WP_023659955.1">
    <property type="nucleotide sequence ID" value="NZ_CM002299.1"/>
</dbReference>
<dbReference type="InterPro" id="IPR020904">
    <property type="entry name" value="Sc_DH/Rdtase_CS"/>
</dbReference>
<gene>
    <name evidence="4" type="ORF">KT71_01335</name>
</gene>
<dbReference type="PANTHER" id="PTHR43000">
    <property type="entry name" value="DTDP-D-GLUCOSE 4,6-DEHYDRATASE-RELATED"/>
    <property type="match status" value="1"/>
</dbReference>
<evidence type="ECO:0000313" key="4">
    <source>
        <dbReference type="EMBL" id="EAQ98578.2"/>
    </source>
</evidence>
<evidence type="ECO:0000313" key="5">
    <source>
        <dbReference type="Proteomes" id="UP000019205"/>
    </source>
</evidence>
<accession>A4A6D1</accession>
<feature type="domain" description="NAD-dependent epimerase/dehydratase" evidence="3">
    <location>
        <begin position="4"/>
        <end position="240"/>
    </location>
</feature>
<dbReference type="HOGENOM" id="CLU_007383_1_7_6"/>
<dbReference type="Gene3D" id="3.40.50.720">
    <property type="entry name" value="NAD(P)-binding Rossmann-like Domain"/>
    <property type="match status" value="1"/>
</dbReference>
<comment type="similarity">
    <text evidence="2">Belongs to the NAD(P)-dependent epimerase/dehydratase family.</text>
</comment>
<sequence>MKRILLLGGNGFLGSALTRYLSTRGFAVTSLSRKIPKEQLDGVRYVGSNYENIAVLSEELRQADTVIHLAWDTTPASSSSQPSLEIATNLAPLSRLIEAMQRDFNGCLLFVSSGGGAVYGQPEQLPHTAISESLLPAPLSYYGASKVAAESLLHAFSSRTGTPVTVLRPSNIYGPGQLPKKGFAVIPTLLTTLRENRVFEIVGNMHSSRDYLYVDDFCHLLSMCIQKSGTMRGHETYNVCSGHSTTLAELIGHSEKVSGNKAKLRQIDARKEDPNIVELSGAKADDHFSWSSETSLTEGLESTWQWINNLNLS</sequence>
<evidence type="ECO:0000256" key="1">
    <source>
        <dbReference type="ARBA" id="ARBA00005125"/>
    </source>
</evidence>
<evidence type="ECO:0000256" key="2">
    <source>
        <dbReference type="ARBA" id="ARBA00007637"/>
    </source>
</evidence>
<reference evidence="4 5" key="2">
    <citation type="journal article" date="2009" name="PLoS ONE">
        <title>The photosynthetic apparatus and its regulation in the aerobic gammaproteobacterium Congregibacter litoralis gen. nov., sp. nov.</title>
        <authorList>
            <person name="Spring S."/>
            <person name="Lunsdorf H."/>
            <person name="Fuchs B.M."/>
            <person name="Tindall B.J."/>
        </authorList>
    </citation>
    <scope>NUCLEOTIDE SEQUENCE [LARGE SCALE GENOMIC DNA]</scope>
    <source>
        <strain evidence="4">KT71</strain>
    </source>
</reference>
<comment type="pathway">
    <text evidence="1">Bacterial outer membrane biogenesis; LPS O-antigen biosynthesis.</text>
</comment>
<organism evidence="4 5">
    <name type="scientific">Congregibacter litoralis KT71</name>
    <dbReference type="NCBI Taxonomy" id="314285"/>
    <lineage>
        <taxon>Bacteria</taxon>
        <taxon>Pseudomonadati</taxon>
        <taxon>Pseudomonadota</taxon>
        <taxon>Gammaproteobacteria</taxon>
        <taxon>Cellvibrionales</taxon>
        <taxon>Halieaceae</taxon>
        <taxon>Congregibacter</taxon>
    </lineage>
</organism>
<protein>
    <submittedName>
        <fullName evidence="4">Nucleoside-diphosphate-sugar epimerase</fullName>
        <ecNumber evidence="4">5.1.3.2</ecNumber>
    </submittedName>
</protein>
<keyword evidence="5" id="KW-1185">Reference proteome</keyword>
<dbReference type="CDD" id="cd05264">
    <property type="entry name" value="UDP_G4E_5_SDR_e"/>
    <property type="match status" value="1"/>
</dbReference>
<dbReference type="AlphaFoldDB" id="A4A6D1"/>
<keyword evidence="4" id="KW-0413">Isomerase</keyword>
<dbReference type="GO" id="GO:0003978">
    <property type="term" value="F:UDP-glucose 4-epimerase activity"/>
    <property type="evidence" value="ECO:0007669"/>
    <property type="project" value="UniProtKB-EC"/>
</dbReference>
<reference evidence="4 5" key="1">
    <citation type="journal article" date="2007" name="Proc. Natl. Acad. Sci. U.S.A.">
        <title>Characterization of a marine gammaproteobacterium capable of aerobic anoxygenic photosynthesis.</title>
        <authorList>
            <person name="Fuchs B.M."/>
            <person name="Spring S."/>
            <person name="Teeling H."/>
            <person name="Quast C."/>
            <person name="Wulf J."/>
            <person name="Schattenhofer M."/>
            <person name="Yan S."/>
            <person name="Ferriera S."/>
            <person name="Johnson J."/>
            <person name="Glockner F.O."/>
            <person name="Amann R."/>
        </authorList>
    </citation>
    <scope>NUCLEOTIDE SEQUENCE [LARGE SCALE GENOMIC DNA]</scope>
    <source>
        <strain evidence="4">KT71</strain>
    </source>
</reference>